<evidence type="ECO:0000256" key="1">
    <source>
        <dbReference type="ARBA" id="ARBA00004651"/>
    </source>
</evidence>
<dbReference type="InterPro" id="IPR027417">
    <property type="entry name" value="P-loop_NTPase"/>
</dbReference>
<comment type="caution">
    <text evidence="10">The sequence shown here is derived from an EMBL/GenBank/DDBJ whole genome shotgun (WGS) entry which is preliminary data.</text>
</comment>
<dbReference type="Gene3D" id="3.40.50.300">
    <property type="entry name" value="P-loop containing nucleotide triphosphate hydrolases"/>
    <property type="match status" value="1"/>
</dbReference>
<dbReference type="Gene3D" id="1.20.1560.10">
    <property type="entry name" value="ABC transporter type 1, transmembrane domain"/>
    <property type="match status" value="1"/>
</dbReference>
<feature type="transmembrane region" description="Helical" evidence="7">
    <location>
        <begin position="176"/>
        <end position="192"/>
    </location>
</feature>
<accession>A0A4R2P0U9</accession>
<sequence>MIKTLLKAYRLIPISKRKKLSGFFSYSFINTVLDFISLALLIPVILILLDKERVKTIFLEHFNIELNNTLTIVLLLSLIVFYVVKNLIQTLIIKKQSRFIYSISTEISRNLMKKFIYDNYSNYNKTDKSSFFRDVFQLPIVFSTNILNSYYTIFSELIILFVIIIISAIYKPMVTVLASIFLFFFVVVLLWFKRRKLNVFSEIIVKLYEKNVKNITNILQGFIEIKSTRTEKKFQKVYEVSSAEHNQQLALQTTFKQTNSRYFEILIVTGLSVVIIFFMFSAEAVNVSVLLSFFAGISIKILPSFNKVLNAYVSIKSNKSCIDLLGNYRFTEEKQSSRLHFISSLKLRDISFSHGKKTLASKLNLTVEKGDFITISGKSGEGKSTLLQVMAGLLQPKHGDILLDEISIHSNENIFDFVGYVSQQPFLFQGSVLDNITMLNHENLNVDFVNQLIQELELEDWVASLPNGLDSELLIESKTLSGGQKQRIALARALYFRPEILLLDESTNQLDERLEKKVFTFLKSLTDDRNVTIVAVSHNNTINNFAKKKYVLKNKQLNIKDV</sequence>
<evidence type="ECO:0000256" key="4">
    <source>
        <dbReference type="ARBA" id="ARBA00022840"/>
    </source>
</evidence>
<reference evidence="10 11" key="1">
    <citation type="submission" date="2019-03" db="EMBL/GenBank/DDBJ databases">
        <title>Genomic Encyclopedia of Type Strains, Phase IV (KMG-IV): sequencing the most valuable type-strain genomes for metagenomic binning, comparative biology and taxonomic classification.</title>
        <authorList>
            <person name="Goeker M."/>
        </authorList>
    </citation>
    <scope>NUCLEOTIDE SEQUENCE [LARGE SCALE GENOMIC DNA]</scope>
    <source>
        <strain evidence="10 11">DSM 14836</strain>
    </source>
</reference>
<feature type="transmembrane region" description="Helical" evidence="7">
    <location>
        <begin position="69"/>
        <end position="88"/>
    </location>
</feature>
<feature type="domain" description="ABC transmembrane type-1" evidence="9">
    <location>
        <begin position="27"/>
        <end position="295"/>
    </location>
</feature>
<evidence type="ECO:0000256" key="5">
    <source>
        <dbReference type="ARBA" id="ARBA00022989"/>
    </source>
</evidence>
<dbReference type="SUPFAM" id="SSF52540">
    <property type="entry name" value="P-loop containing nucleoside triphosphate hydrolases"/>
    <property type="match status" value="1"/>
</dbReference>
<evidence type="ECO:0000256" key="3">
    <source>
        <dbReference type="ARBA" id="ARBA00022741"/>
    </source>
</evidence>
<dbReference type="InterPro" id="IPR039421">
    <property type="entry name" value="Type_1_exporter"/>
</dbReference>
<evidence type="ECO:0000259" key="9">
    <source>
        <dbReference type="PROSITE" id="PS50929"/>
    </source>
</evidence>
<dbReference type="GO" id="GO:0034040">
    <property type="term" value="F:ATPase-coupled lipid transmembrane transporter activity"/>
    <property type="evidence" value="ECO:0007669"/>
    <property type="project" value="TreeGrafter"/>
</dbReference>
<evidence type="ECO:0000256" key="2">
    <source>
        <dbReference type="ARBA" id="ARBA00022692"/>
    </source>
</evidence>
<dbReference type="GO" id="GO:0140359">
    <property type="term" value="F:ABC-type transporter activity"/>
    <property type="evidence" value="ECO:0007669"/>
    <property type="project" value="InterPro"/>
</dbReference>
<dbReference type="EMBL" id="SLXM01000001">
    <property type="protein sequence ID" value="TCP28283.1"/>
    <property type="molecule type" value="Genomic_DNA"/>
</dbReference>
<feature type="transmembrane region" description="Helical" evidence="7">
    <location>
        <begin position="262"/>
        <end position="281"/>
    </location>
</feature>
<name>A0A4R2P0U9_9FLAO</name>
<keyword evidence="5 7" id="KW-1133">Transmembrane helix</keyword>
<dbReference type="AlphaFoldDB" id="A0A4R2P0U9"/>
<organism evidence="10 11">
    <name type="scientific">Tenacibaculum skagerrakense</name>
    <dbReference type="NCBI Taxonomy" id="186571"/>
    <lineage>
        <taxon>Bacteria</taxon>
        <taxon>Pseudomonadati</taxon>
        <taxon>Bacteroidota</taxon>
        <taxon>Flavobacteriia</taxon>
        <taxon>Flavobacteriales</taxon>
        <taxon>Flavobacteriaceae</taxon>
        <taxon>Tenacibaculum</taxon>
    </lineage>
</organism>
<keyword evidence="3" id="KW-0547">Nucleotide-binding</keyword>
<dbReference type="SUPFAM" id="SSF90123">
    <property type="entry name" value="ABC transporter transmembrane region"/>
    <property type="match status" value="1"/>
</dbReference>
<dbReference type="PROSITE" id="PS00211">
    <property type="entry name" value="ABC_TRANSPORTER_1"/>
    <property type="match status" value="1"/>
</dbReference>
<dbReference type="CDD" id="cd03228">
    <property type="entry name" value="ABCC_MRP_Like"/>
    <property type="match status" value="1"/>
</dbReference>
<dbReference type="Proteomes" id="UP000294564">
    <property type="component" value="Unassembled WGS sequence"/>
</dbReference>
<feature type="transmembrane region" description="Helical" evidence="7">
    <location>
        <begin position="20"/>
        <end position="49"/>
    </location>
</feature>
<dbReference type="PROSITE" id="PS50893">
    <property type="entry name" value="ABC_TRANSPORTER_2"/>
    <property type="match status" value="1"/>
</dbReference>
<protein>
    <submittedName>
        <fullName evidence="10">ABC-type bacteriocin/lantibiotic exporter with double-glycine peptidase domain</fullName>
    </submittedName>
</protein>
<dbReference type="InterPro" id="IPR011527">
    <property type="entry name" value="ABC1_TM_dom"/>
</dbReference>
<keyword evidence="2 7" id="KW-0812">Transmembrane</keyword>
<keyword evidence="4" id="KW-0067">ATP-binding</keyword>
<dbReference type="PANTHER" id="PTHR24221">
    <property type="entry name" value="ATP-BINDING CASSETTE SUB-FAMILY B"/>
    <property type="match status" value="1"/>
</dbReference>
<dbReference type="OrthoDB" id="1522160at2"/>
<dbReference type="InterPro" id="IPR017871">
    <property type="entry name" value="ABC_transporter-like_CS"/>
</dbReference>
<dbReference type="SMART" id="SM00382">
    <property type="entry name" value="AAA"/>
    <property type="match status" value="1"/>
</dbReference>
<comment type="subcellular location">
    <subcellularLocation>
        <location evidence="1">Cell membrane</location>
        <topology evidence="1">Multi-pass membrane protein</topology>
    </subcellularLocation>
</comment>
<keyword evidence="6 7" id="KW-0472">Membrane</keyword>
<evidence type="ECO:0000313" key="11">
    <source>
        <dbReference type="Proteomes" id="UP000294564"/>
    </source>
</evidence>
<dbReference type="PANTHER" id="PTHR24221:SF654">
    <property type="entry name" value="ATP-BINDING CASSETTE SUB-FAMILY B MEMBER 6"/>
    <property type="match status" value="1"/>
</dbReference>
<dbReference type="InterPro" id="IPR003593">
    <property type="entry name" value="AAA+_ATPase"/>
</dbReference>
<feature type="transmembrane region" description="Helical" evidence="7">
    <location>
        <begin position="150"/>
        <end position="170"/>
    </location>
</feature>
<dbReference type="GO" id="GO:0016887">
    <property type="term" value="F:ATP hydrolysis activity"/>
    <property type="evidence" value="ECO:0007669"/>
    <property type="project" value="InterPro"/>
</dbReference>
<dbReference type="Pfam" id="PF00005">
    <property type="entry name" value="ABC_tran"/>
    <property type="match status" value="1"/>
</dbReference>
<dbReference type="PROSITE" id="PS50929">
    <property type="entry name" value="ABC_TM1F"/>
    <property type="match status" value="1"/>
</dbReference>
<dbReference type="InterPro" id="IPR036640">
    <property type="entry name" value="ABC1_TM_sf"/>
</dbReference>
<feature type="domain" description="ABC transporter" evidence="8">
    <location>
        <begin position="345"/>
        <end position="562"/>
    </location>
</feature>
<gene>
    <name evidence="10" type="ORF">EV195_101447</name>
</gene>
<evidence type="ECO:0000313" key="10">
    <source>
        <dbReference type="EMBL" id="TCP28283.1"/>
    </source>
</evidence>
<dbReference type="GO" id="GO:0005524">
    <property type="term" value="F:ATP binding"/>
    <property type="evidence" value="ECO:0007669"/>
    <property type="project" value="UniProtKB-KW"/>
</dbReference>
<keyword evidence="11" id="KW-1185">Reference proteome</keyword>
<evidence type="ECO:0000259" key="8">
    <source>
        <dbReference type="PROSITE" id="PS50893"/>
    </source>
</evidence>
<dbReference type="InterPro" id="IPR003439">
    <property type="entry name" value="ABC_transporter-like_ATP-bd"/>
</dbReference>
<evidence type="ECO:0000256" key="7">
    <source>
        <dbReference type="SAM" id="Phobius"/>
    </source>
</evidence>
<evidence type="ECO:0000256" key="6">
    <source>
        <dbReference type="ARBA" id="ARBA00023136"/>
    </source>
</evidence>
<proteinExistence type="predicted"/>
<dbReference type="GO" id="GO:0005886">
    <property type="term" value="C:plasma membrane"/>
    <property type="evidence" value="ECO:0007669"/>
    <property type="project" value="UniProtKB-SubCell"/>
</dbReference>